<dbReference type="SUPFAM" id="SSF143555">
    <property type="entry name" value="FwdE-like"/>
    <property type="match status" value="1"/>
</dbReference>
<dbReference type="Pfam" id="PF02663">
    <property type="entry name" value="FmdE"/>
    <property type="match status" value="1"/>
</dbReference>
<dbReference type="InterPro" id="IPR003814">
    <property type="entry name" value="FmdEsu_dom"/>
</dbReference>
<dbReference type="Proteomes" id="UP001215956">
    <property type="component" value="Unassembled WGS sequence"/>
</dbReference>
<comment type="caution">
    <text evidence="2">The sequence shown here is derived from an EMBL/GenBank/DDBJ whole genome shotgun (WGS) entry which is preliminary data.</text>
</comment>
<dbReference type="Gene3D" id="3.30.1330.130">
    <property type="match status" value="1"/>
</dbReference>
<dbReference type="PANTHER" id="PTHR39418">
    <property type="entry name" value="DEHYDROGENASE-RELATED"/>
    <property type="match status" value="1"/>
</dbReference>
<feature type="domain" description="Formylmethanofuran dehydrogenase subunit E" evidence="1">
    <location>
        <begin position="23"/>
        <end position="152"/>
    </location>
</feature>
<evidence type="ECO:0000313" key="2">
    <source>
        <dbReference type="EMBL" id="MDF0593643.1"/>
    </source>
</evidence>
<keyword evidence="3" id="KW-1185">Reference proteome</keyword>
<dbReference type="RefSeq" id="WP_316969347.1">
    <property type="nucleotide sequence ID" value="NZ_JARFPL010000025.1"/>
</dbReference>
<dbReference type="EMBL" id="JARFPL010000025">
    <property type="protein sequence ID" value="MDF0593643.1"/>
    <property type="molecule type" value="Genomic_DNA"/>
</dbReference>
<reference evidence="2 3" key="1">
    <citation type="submission" date="2023-03" db="EMBL/GenBank/DDBJ databases">
        <title>Whole genome sequencing of Methanotrichaceae archaeon M04Ac.</title>
        <authorList>
            <person name="Khomyakova M.A."/>
            <person name="Merkel A.Y."/>
            <person name="Slobodkin A.I."/>
        </authorList>
    </citation>
    <scope>NUCLEOTIDE SEQUENCE [LARGE SCALE GENOMIC DNA]</scope>
    <source>
        <strain evidence="2 3">M04Ac</strain>
    </source>
</reference>
<evidence type="ECO:0000313" key="3">
    <source>
        <dbReference type="Proteomes" id="UP001215956"/>
    </source>
</evidence>
<dbReference type="InterPro" id="IPR053194">
    <property type="entry name" value="tRNA_methyltr_O"/>
</dbReference>
<sequence>MEEVIRSITDPEMLTQIERVVPFHGYLSTGVFVGIQIYNIARRALGFSEGERLFVTCETSSCMPDAFQVLGGCTIGNKGLRIENLGKMAATISRRAPRDAETVNGIRIVLDPAKTATYPRLHSWYMNIDKVPHEEAISDLIRAEEGVYTWEMVNLNVPEKPEKRIAVCHFCGESFVLQGDERSCKSCAERSKSDIEIGSAGIR</sequence>
<organism evidence="2 3">
    <name type="scientific">Candidatus Methanocrinis alkalitolerans</name>
    <dbReference type="NCBI Taxonomy" id="3033395"/>
    <lineage>
        <taxon>Archaea</taxon>
        <taxon>Methanobacteriati</taxon>
        <taxon>Methanobacteriota</taxon>
        <taxon>Stenosarchaea group</taxon>
        <taxon>Methanomicrobia</taxon>
        <taxon>Methanotrichales</taxon>
        <taxon>Methanotrichaceae</taxon>
        <taxon>Methanocrinis</taxon>
    </lineage>
</organism>
<protein>
    <submittedName>
        <fullName evidence="2">FmdE family protein</fullName>
    </submittedName>
</protein>
<evidence type="ECO:0000259" key="1">
    <source>
        <dbReference type="Pfam" id="PF02663"/>
    </source>
</evidence>
<proteinExistence type="predicted"/>
<name>A0ABT5XFZ2_9EURY</name>
<accession>A0ABT5XFZ2</accession>
<gene>
    <name evidence="2" type="ORF">P0O24_08610</name>
</gene>
<dbReference type="PANTHER" id="PTHR39418:SF1">
    <property type="entry name" value="DEHYDROGENASE"/>
    <property type="match status" value="1"/>
</dbReference>